<dbReference type="GO" id="GO:1990904">
    <property type="term" value="C:ribonucleoprotein complex"/>
    <property type="evidence" value="ECO:0007669"/>
    <property type="project" value="UniProtKB-KW"/>
</dbReference>
<dbReference type="Proteomes" id="UP001516023">
    <property type="component" value="Unassembled WGS sequence"/>
</dbReference>
<proteinExistence type="inferred from homology"/>
<feature type="region of interest" description="Disordered" evidence="5">
    <location>
        <begin position="146"/>
        <end position="166"/>
    </location>
</feature>
<dbReference type="Pfam" id="PF00237">
    <property type="entry name" value="Ribosomal_L22"/>
    <property type="match status" value="1"/>
</dbReference>
<dbReference type="NCBIfam" id="TIGR01038">
    <property type="entry name" value="uL22_arch_euk"/>
    <property type="match status" value="1"/>
</dbReference>
<dbReference type="PANTHER" id="PTHR11593">
    <property type="entry name" value="60S RIBOSOMAL PROTEIN L17"/>
    <property type="match status" value="1"/>
</dbReference>
<dbReference type="PANTHER" id="PTHR11593:SF10">
    <property type="entry name" value="60S RIBOSOMAL PROTEIN L17"/>
    <property type="match status" value="1"/>
</dbReference>
<protein>
    <recommendedName>
        <fullName evidence="8">50S ribosomal protein L22, chloroplastic</fullName>
    </recommendedName>
</protein>
<dbReference type="CDD" id="cd00336">
    <property type="entry name" value="Ribosomal_L22"/>
    <property type="match status" value="1"/>
</dbReference>
<dbReference type="PROSITE" id="PS00464">
    <property type="entry name" value="RIBOSOMAL_L22"/>
    <property type="match status" value="1"/>
</dbReference>
<evidence type="ECO:0008006" key="8">
    <source>
        <dbReference type="Google" id="ProtNLM"/>
    </source>
</evidence>
<evidence type="ECO:0000256" key="3">
    <source>
        <dbReference type="ARBA" id="ARBA00023274"/>
    </source>
</evidence>
<evidence type="ECO:0000313" key="7">
    <source>
        <dbReference type="Proteomes" id="UP001516023"/>
    </source>
</evidence>
<gene>
    <name evidence="6" type="ORF">HJC23_011809</name>
</gene>
<keyword evidence="3 4" id="KW-0687">Ribonucleoprotein</keyword>
<feature type="region of interest" description="Disordered" evidence="5">
    <location>
        <begin position="1"/>
        <end position="22"/>
    </location>
</feature>
<evidence type="ECO:0000256" key="5">
    <source>
        <dbReference type="SAM" id="MobiDB-lite"/>
    </source>
</evidence>
<dbReference type="EMBL" id="JABMIG020000405">
    <property type="protein sequence ID" value="KAL3779106.1"/>
    <property type="molecule type" value="Genomic_DNA"/>
</dbReference>
<dbReference type="Gene3D" id="3.90.470.10">
    <property type="entry name" value="Ribosomal protein L22/L17"/>
    <property type="match status" value="1"/>
</dbReference>
<evidence type="ECO:0000256" key="2">
    <source>
        <dbReference type="ARBA" id="ARBA00022980"/>
    </source>
</evidence>
<dbReference type="InterPro" id="IPR001063">
    <property type="entry name" value="Ribosomal_uL22"/>
</dbReference>
<reference evidence="6 7" key="1">
    <citation type="journal article" date="2020" name="G3 (Bethesda)">
        <title>Improved Reference Genome for Cyclotella cryptica CCMP332, a Model for Cell Wall Morphogenesis, Salinity Adaptation, and Lipid Production in Diatoms (Bacillariophyta).</title>
        <authorList>
            <person name="Roberts W.R."/>
            <person name="Downey K.M."/>
            <person name="Ruck E.C."/>
            <person name="Traller J.C."/>
            <person name="Alverson A.J."/>
        </authorList>
    </citation>
    <scope>NUCLEOTIDE SEQUENCE [LARGE SCALE GENOMIC DNA]</scope>
    <source>
        <strain evidence="6 7">CCMP332</strain>
    </source>
</reference>
<comment type="similarity">
    <text evidence="1 4">Belongs to the universal ribosomal protein uL22 family.</text>
</comment>
<evidence type="ECO:0000256" key="4">
    <source>
        <dbReference type="RuleBase" id="RU004005"/>
    </source>
</evidence>
<name>A0ABD3NVY6_9STRA</name>
<dbReference type="AlphaFoldDB" id="A0ABD3NVY6"/>
<sequence>MTRYSVEPDAAVPHSKSRGSHLRVHYKHCREIAHHIKGMPANKASKFLEDVLARKAIVPFTRHTGGIGRKAMAKQSKSAGDKGRDLLSNAIANGETKGLDAEKLFISHAQVNRAPPGRRRTYRAHGRIGKYASQPAHIELILSEKQEGVEKAEEDDGEGARGKKITKKMAAKRRFVKIGGDSA</sequence>
<dbReference type="InterPro" id="IPR018260">
    <property type="entry name" value="Ribosomal_uL22_CS"/>
</dbReference>
<dbReference type="SUPFAM" id="SSF54843">
    <property type="entry name" value="Ribosomal protein L22"/>
    <property type="match status" value="1"/>
</dbReference>
<keyword evidence="2 4" id="KW-0689">Ribosomal protein</keyword>
<dbReference type="GO" id="GO:0005840">
    <property type="term" value="C:ribosome"/>
    <property type="evidence" value="ECO:0007669"/>
    <property type="project" value="UniProtKB-KW"/>
</dbReference>
<organism evidence="6 7">
    <name type="scientific">Cyclotella cryptica</name>
    <dbReference type="NCBI Taxonomy" id="29204"/>
    <lineage>
        <taxon>Eukaryota</taxon>
        <taxon>Sar</taxon>
        <taxon>Stramenopiles</taxon>
        <taxon>Ochrophyta</taxon>
        <taxon>Bacillariophyta</taxon>
        <taxon>Coscinodiscophyceae</taxon>
        <taxon>Thalassiosirophycidae</taxon>
        <taxon>Stephanodiscales</taxon>
        <taxon>Stephanodiscaceae</taxon>
        <taxon>Cyclotella</taxon>
    </lineage>
</organism>
<evidence type="ECO:0000313" key="6">
    <source>
        <dbReference type="EMBL" id="KAL3779106.1"/>
    </source>
</evidence>
<keyword evidence="7" id="KW-1185">Reference proteome</keyword>
<evidence type="ECO:0000256" key="1">
    <source>
        <dbReference type="ARBA" id="ARBA00009451"/>
    </source>
</evidence>
<comment type="caution">
    <text evidence="6">The sequence shown here is derived from an EMBL/GenBank/DDBJ whole genome shotgun (WGS) entry which is preliminary data.</text>
</comment>
<accession>A0ABD3NVY6</accession>
<dbReference type="InterPro" id="IPR036394">
    <property type="entry name" value="Ribosomal_uL22_sf"/>
</dbReference>
<dbReference type="InterPro" id="IPR005721">
    <property type="entry name" value="Ribosomal_uL22_euk/arc"/>
</dbReference>